<gene>
    <name evidence="2" type="ORF">FM104_09145</name>
</gene>
<evidence type="ECO:0000256" key="1">
    <source>
        <dbReference type="SAM" id="MobiDB-lite"/>
    </source>
</evidence>
<evidence type="ECO:0000313" key="2">
    <source>
        <dbReference type="EMBL" id="SJN36009.1"/>
    </source>
</evidence>
<proteinExistence type="predicted"/>
<accession>A0A1R4JVK7</accession>
<dbReference type="AlphaFoldDB" id="A0A1R4JVK7"/>
<evidence type="ECO:0000313" key="3">
    <source>
        <dbReference type="Proteomes" id="UP000196320"/>
    </source>
</evidence>
<protein>
    <submittedName>
        <fullName evidence="2">Uncharacterized protein</fullName>
    </submittedName>
</protein>
<feature type="region of interest" description="Disordered" evidence="1">
    <location>
        <begin position="1"/>
        <end position="44"/>
    </location>
</feature>
<organism evidence="2 3">
    <name type="scientific">Microbacterium esteraromaticum</name>
    <dbReference type="NCBI Taxonomy" id="57043"/>
    <lineage>
        <taxon>Bacteria</taxon>
        <taxon>Bacillati</taxon>
        <taxon>Actinomycetota</taxon>
        <taxon>Actinomycetes</taxon>
        <taxon>Micrococcales</taxon>
        <taxon>Microbacteriaceae</taxon>
        <taxon>Microbacterium</taxon>
    </lineage>
</organism>
<keyword evidence="3" id="KW-1185">Reference proteome</keyword>
<feature type="compositionally biased region" description="Basic and acidic residues" evidence="1">
    <location>
        <begin position="11"/>
        <end position="36"/>
    </location>
</feature>
<reference evidence="2 3" key="1">
    <citation type="submission" date="2017-02" db="EMBL/GenBank/DDBJ databases">
        <authorList>
            <person name="Peterson S.W."/>
        </authorList>
    </citation>
    <scope>NUCLEOTIDE SEQUENCE [LARGE SCALE GENOMIC DNA]</scope>
    <source>
        <strain evidence="2 3">B Mb 05.01</strain>
    </source>
</reference>
<name>A0A1R4JVK7_9MICO</name>
<sequence>MSGKTPQSRSAKKEPKLSLKEKRAEKRAKQEPETFIKTRKGASS</sequence>
<dbReference type="Proteomes" id="UP000196320">
    <property type="component" value="Unassembled WGS sequence"/>
</dbReference>
<dbReference type="EMBL" id="FUKO01000020">
    <property type="protein sequence ID" value="SJN36009.1"/>
    <property type="molecule type" value="Genomic_DNA"/>
</dbReference>